<feature type="signal peptide" evidence="3">
    <location>
        <begin position="1"/>
        <end position="23"/>
    </location>
</feature>
<sequence length="357" mass="39033">MLLFLSIFCHVYVLSSLLQPTHTLNITVHFAHQVQDEMILYKSKIAAAARVADNEHLRGNTLIGSFRFIRNDARATIQTAINAIVLGVRVYILLSILLLTTLMDGFKLYRKAIESTAQRLTRKKYNGNDQSVAGLVASAVTINITSEHEERSNTTEEKIAINEENKSSELTVESNANTLSSSPQTCSSHASWFKTLFPSSNTGGNGIQPLAAALSASAEMQKGNEWNGAKESDIPAHISSINTTTLIIDNNENDKRTGRKNEISPSTSSSSSSVSSLSTTATKKNRLFSKKQPYAVNNNSLSPPRPLATYSSRPFATSNALTTTQFPHSFGTGLSLKLKQPGRRISLLFKAKNKNKK</sequence>
<protein>
    <submittedName>
        <fullName evidence="4">Uncharacterized protein</fullName>
    </submittedName>
</protein>
<evidence type="ECO:0000256" key="1">
    <source>
        <dbReference type="SAM" id="MobiDB-lite"/>
    </source>
</evidence>
<feature type="region of interest" description="Disordered" evidence="1">
    <location>
        <begin position="245"/>
        <end position="312"/>
    </location>
</feature>
<keyword evidence="3" id="KW-0732">Signal</keyword>
<organism evidence="4 5">
    <name type="scientific">Absidia repens</name>
    <dbReference type="NCBI Taxonomy" id="90262"/>
    <lineage>
        <taxon>Eukaryota</taxon>
        <taxon>Fungi</taxon>
        <taxon>Fungi incertae sedis</taxon>
        <taxon>Mucoromycota</taxon>
        <taxon>Mucoromycotina</taxon>
        <taxon>Mucoromycetes</taxon>
        <taxon>Mucorales</taxon>
        <taxon>Cunninghamellaceae</taxon>
        <taxon>Absidia</taxon>
    </lineage>
</organism>
<evidence type="ECO:0000256" key="2">
    <source>
        <dbReference type="SAM" id="Phobius"/>
    </source>
</evidence>
<evidence type="ECO:0000313" key="4">
    <source>
        <dbReference type="EMBL" id="ORZ11525.1"/>
    </source>
</evidence>
<proteinExistence type="predicted"/>
<evidence type="ECO:0000256" key="3">
    <source>
        <dbReference type="SAM" id="SignalP"/>
    </source>
</evidence>
<feature type="chain" id="PRO_5013276164" evidence="3">
    <location>
        <begin position="24"/>
        <end position="357"/>
    </location>
</feature>
<comment type="caution">
    <text evidence="4">The sequence shown here is derived from an EMBL/GenBank/DDBJ whole genome shotgun (WGS) entry which is preliminary data.</text>
</comment>
<gene>
    <name evidence="4" type="ORF">BCR42DRAFT_395182</name>
</gene>
<keyword evidence="5" id="KW-1185">Reference proteome</keyword>
<feature type="compositionally biased region" description="Low complexity" evidence="1">
    <location>
        <begin position="264"/>
        <end position="282"/>
    </location>
</feature>
<feature type="compositionally biased region" description="Basic and acidic residues" evidence="1">
    <location>
        <begin position="252"/>
        <end position="262"/>
    </location>
</feature>
<reference evidence="4 5" key="1">
    <citation type="submission" date="2016-07" db="EMBL/GenBank/DDBJ databases">
        <title>Pervasive Adenine N6-methylation of Active Genes in Fungi.</title>
        <authorList>
            <consortium name="DOE Joint Genome Institute"/>
            <person name="Mondo S.J."/>
            <person name="Dannebaum R.O."/>
            <person name="Kuo R.C."/>
            <person name="Labutti K."/>
            <person name="Haridas S."/>
            <person name="Kuo A."/>
            <person name="Salamov A."/>
            <person name="Ahrendt S.R."/>
            <person name="Lipzen A."/>
            <person name="Sullivan W."/>
            <person name="Andreopoulos W.B."/>
            <person name="Clum A."/>
            <person name="Lindquist E."/>
            <person name="Daum C."/>
            <person name="Ramamoorthy G.K."/>
            <person name="Gryganskyi A."/>
            <person name="Culley D."/>
            <person name="Magnuson J.K."/>
            <person name="James T.Y."/>
            <person name="O'Malley M.A."/>
            <person name="Stajich J.E."/>
            <person name="Spatafora J.W."/>
            <person name="Visel A."/>
            <person name="Grigoriev I.V."/>
        </authorList>
    </citation>
    <scope>NUCLEOTIDE SEQUENCE [LARGE SCALE GENOMIC DNA]</scope>
    <source>
        <strain evidence="4 5">NRRL 1336</strain>
    </source>
</reference>
<keyword evidence="2" id="KW-0472">Membrane</keyword>
<name>A0A1X2I9U0_9FUNG</name>
<accession>A0A1X2I9U0</accession>
<keyword evidence="2" id="KW-0812">Transmembrane</keyword>
<dbReference type="Proteomes" id="UP000193560">
    <property type="component" value="Unassembled WGS sequence"/>
</dbReference>
<feature type="transmembrane region" description="Helical" evidence="2">
    <location>
        <begin position="80"/>
        <end position="102"/>
    </location>
</feature>
<dbReference type="AlphaFoldDB" id="A0A1X2I9U0"/>
<evidence type="ECO:0000313" key="5">
    <source>
        <dbReference type="Proteomes" id="UP000193560"/>
    </source>
</evidence>
<keyword evidence="2" id="KW-1133">Transmembrane helix</keyword>
<dbReference type="EMBL" id="MCGE01000021">
    <property type="protein sequence ID" value="ORZ11525.1"/>
    <property type="molecule type" value="Genomic_DNA"/>
</dbReference>